<accession>A0A1Y5F6H3</accession>
<comment type="pathway">
    <text evidence="2">Secondary metabolite metabolism; methylglyoxal degradation; (R)-lactate from methylglyoxal: step 2/2.</text>
</comment>
<evidence type="ECO:0000256" key="1">
    <source>
        <dbReference type="ARBA" id="ARBA00001947"/>
    </source>
</evidence>
<dbReference type="Proteomes" id="UP000196531">
    <property type="component" value="Unassembled WGS sequence"/>
</dbReference>
<proteinExistence type="inferred from homology"/>
<evidence type="ECO:0000313" key="11">
    <source>
        <dbReference type="Proteomes" id="UP000196531"/>
    </source>
</evidence>
<dbReference type="PANTHER" id="PTHR43705">
    <property type="entry name" value="HYDROXYACYLGLUTATHIONE HYDROLASE"/>
    <property type="match status" value="1"/>
</dbReference>
<comment type="cofactor">
    <cofactor evidence="1">
        <name>Zn(2+)</name>
        <dbReference type="ChEBI" id="CHEBI:29105"/>
    </cofactor>
</comment>
<dbReference type="InterPro" id="IPR032282">
    <property type="entry name" value="HAGH_C"/>
</dbReference>
<comment type="similarity">
    <text evidence="3">Belongs to the metallo-beta-lactamase superfamily. Glyoxalase II family.</text>
</comment>
<dbReference type="Pfam" id="PF00753">
    <property type="entry name" value="Lactamase_B"/>
    <property type="match status" value="1"/>
</dbReference>
<protein>
    <recommendedName>
        <fullName evidence="4">hydroxyacylglutathione hydrolase</fullName>
        <ecNumber evidence="4">3.1.2.6</ecNumber>
    </recommendedName>
    <alternativeName>
        <fullName evidence="8">Glyoxalase II</fullName>
    </alternativeName>
</protein>
<dbReference type="InterPro" id="IPR050110">
    <property type="entry name" value="Glyoxalase_II_hydrolase"/>
</dbReference>
<dbReference type="GO" id="GO:0004416">
    <property type="term" value="F:hydroxyacylglutathione hydrolase activity"/>
    <property type="evidence" value="ECO:0007669"/>
    <property type="project" value="UniProtKB-EC"/>
</dbReference>
<evidence type="ECO:0000256" key="3">
    <source>
        <dbReference type="ARBA" id="ARBA00006759"/>
    </source>
</evidence>
<dbReference type="Pfam" id="PF16123">
    <property type="entry name" value="HAGH_C"/>
    <property type="match status" value="1"/>
</dbReference>
<dbReference type="Gene3D" id="3.60.15.10">
    <property type="entry name" value="Ribonuclease Z/Hydroxyacylglutathione hydrolase-like"/>
    <property type="match status" value="1"/>
</dbReference>
<evidence type="ECO:0000256" key="5">
    <source>
        <dbReference type="ARBA" id="ARBA00022723"/>
    </source>
</evidence>
<dbReference type="SMART" id="SM00849">
    <property type="entry name" value="Lactamase_B"/>
    <property type="match status" value="1"/>
</dbReference>
<sequence>MLVHQIYTFSPLRNFSYLIERKDKKAVCIDPFDAKQLISFAKAKGLEIDLIINTHEHFDHICGNAGIVEYYGAKVMAHSNAKGKIPGVDSFLKLGDEVEVLDGKLKVMDTPGHTFAHLCLKYVYKNKTNAVFSGDTLFSAGVGNCHRGGEASTLYKTVSEQFMTLDDEVILYPGHDYIENNLGFTLDREPSNTCACELLKEARSSDTTKMRTTMKMERKINTFLRLNSEEIVTGLSGDVSSEEQVFIRLRELRNNW</sequence>
<dbReference type="InterPro" id="IPR035680">
    <property type="entry name" value="Clx_II_MBL"/>
</dbReference>
<evidence type="ECO:0000256" key="8">
    <source>
        <dbReference type="ARBA" id="ARBA00031044"/>
    </source>
</evidence>
<dbReference type="CDD" id="cd07723">
    <property type="entry name" value="hydroxyacylglutathione_hydrolase_MBL-fold"/>
    <property type="match status" value="1"/>
</dbReference>
<feature type="domain" description="Metallo-beta-lactamase" evidence="9">
    <location>
        <begin position="13"/>
        <end position="175"/>
    </location>
</feature>
<evidence type="ECO:0000256" key="6">
    <source>
        <dbReference type="ARBA" id="ARBA00022801"/>
    </source>
</evidence>
<evidence type="ECO:0000313" key="10">
    <source>
        <dbReference type="EMBL" id="OUR96487.1"/>
    </source>
</evidence>
<evidence type="ECO:0000256" key="4">
    <source>
        <dbReference type="ARBA" id="ARBA00011917"/>
    </source>
</evidence>
<dbReference type="EC" id="3.1.2.6" evidence="4"/>
<reference evidence="11" key="1">
    <citation type="journal article" date="2017" name="Proc. Natl. Acad. Sci. U.S.A.">
        <title>Simulation of Deepwater Horizon oil plume reveals substrate specialization within a complex community of hydrocarbon-degraders.</title>
        <authorList>
            <person name="Hu P."/>
            <person name="Dubinsky E.A."/>
            <person name="Probst A.J."/>
            <person name="Wang J."/>
            <person name="Sieber C.M.K."/>
            <person name="Tom L.M."/>
            <person name="Gardinali P."/>
            <person name="Banfield J.F."/>
            <person name="Atlas R.M."/>
            <person name="Andersen G.L."/>
        </authorList>
    </citation>
    <scope>NUCLEOTIDE SEQUENCE [LARGE SCALE GENOMIC DNA]</scope>
</reference>
<dbReference type="InterPro" id="IPR001279">
    <property type="entry name" value="Metallo-B-lactamas"/>
</dbReference>
<evidence type="ECO:0000259" key="9">
    <source>
        <dbReference type="SMART" id="SM00849"/>
    </source>
</evidence>
<keyword evidence="6 10" id="KW-0378">Hydrolase</keyword>
<dbReference type="SUPFAM" id="SSF56281">
    <property type="entry name" value="Metallo-hydrolase/oxidoreductase"/>
    <property type="match status" value="1"/>
</dbReference>
<comment type="caution">
    <text evidence="10">The sequence shown here is derived from an EMBL/GenBank/DDBJ whole genome shotgun (WGS) entry which is preliminary data.</text>
</comment>
<dbReference type="EMBL" id="MAAO01000006">
    <property type="protein sequence ID" value="OUR96487.1"/>
    <property type="molecule type" value="Genomic_DNA"/>
</dbReference>
<dbReference type="PANTHER" id="PTHR43705:SF1">
    <property type="entry name" value="HYDROXYACYLGLUTATHIONE HYDROLASE GLOB"/>
    <property type="match status" value="1"/>
</dbReference>
<keyword evidence="5" id="KW-0479">Metal-binding</keyword>
<name>A0A1Y5F6H3_9BACT</name>
<dbReference type="GO" id="GO:0046872">
    <property type="term" value="F:metal ion binding"/>
    <property type="evidence" value="ECO:0007669"/>
    <property type="project" value="UniProtKB-KW"/>
</dbReference>
<evidence type="ECO:0000256" key="2">
    <source>
        <dbReference type="ARBA" id="ARBA00004963"/>
    </source>
</evidence>
<keyword evidence="7" id="KW-0862">Zinc</keyword>
<evidence type="ECO:0000256" key="7">
    <source>
        <dbReference type="ARBA" id="ARBA00022833"/>
    </source>
</evidence>
<dbReference type="InterPro" id="IPR036866">
    <property type="entry name" value="RibonucZ/Hydroxyglut_hydro"/>
</dbReference>
<organism evidence="10 11">
    <name type="scientific">Halobacteriovorax marinus</name>
    <dbReference type="NCBI Taxonomy" id="97084"/>
    <lineage>
        <taxon>Bacteria</taxon>
        <taxon>Pseudomonadati</taxon>
        <taxon>Bdellovibrionota</taxon>
        <taxon>Bacteriovoracia</taxon>
        <taxon>Bacteriovoracales</taxon>
        <taxon>Halobacteriovoraceae</taxon>
        <taxon>Halobacteriovorax</taxon>
    </lineage>
</organism>
<dbReference type="AlphaFoldDB" id="A0A1Y5F6H3"/>
<gene>
    <name evidence="10" type="ORF">A9Q84_09055</name>
</gene>